<dbReference type="Pfam" id="PF13561">
    <property type="entry name" value="adh_short_C2"/>
    <property type="match status" value="1"/>
</dbReference>
<dbReference type="Proteomes" id="UP001500967">
    <property type="component" value="Unassembled WGS sequence"/>
</dbReference>
<dbReference type="EMBL" id="BAAAGX010000018">
    <property type="protein sequence ID" value="GAA0257605.1"/>
    <property type="molecule type" value="Genomic_DNA"/>
</dbReference>
<feature type="domain" description="Ketoreductase" evidence="3">
    <location>
        <begin position="3"/>
        <end position="187"/>
    </location>
</feature>
<protein>
    <submittedName>
        <fullName evidence="4">SDR family oxidoreductase</fullName>
    </submittedName>
</protein>
<evidence type="ECO:0000259" key="3">
    <source>
        <dbReference type="SMART" id="SM00822"/>
    </source>
</evidence>
<gene>
    <name evidence="4" type="ORF">GCM10009539_48730</name>
</gene>
<dbReference type="InterPro" id="IPR057326">
    <property type="entry name" value="KR_dom"/>
</dbReference>
<dbReference type="RefSeq" id="WP_344651215.1">
    <property type="nucleotide sequence ID" value="NZ_BAAAGX010000018.1"/>
</dbReference>
<dbReference type="SUPFAM" id="SSF51735">
    <property type="entry name" value="NAD(P)-binding Rossmann-fold domains"/>
    <property type="match status" value="1"/>
</dbReference>
<reference evidence="4 5" key="1">
    <citation type="journal article" date="2019" name="Int. J. Syst. Evol. Microbiol.">
        <title>The Global Catalogue of Microorganisms (GCM) 10K type strain sequencing project: providing services to taxonomists for standard genome sequencing and annotation.</title>
        <authorList>
            <consortium name="The Broad Institute Genomics Platform"/>
            <consortium name="The Broad Institute Genome Sequencing Center for Infectious Disease"/>
            <person name="Wu L."/>
            <person name="Ma J."/>
        </authorList>
    </citation>
    <scope>NUCLEOTIDE SEQUENCE [LARGE SCALE GENOMIC DNA]</scope>
    <source>
        <strain evidence="4 5">JCM 10425</strain>
    </source>
</reference>
<comment type="similarity">
    <text evidence="1">Belongs to the short-chain dehydrogenases/reductases (SDR) family.</text>
</comment>
<sequence length="251" mass="26562">MSKIALITGANRGLGRNTALRLAEDGVDVILTYRSNADEAQEVVDELTKLGRTAVAFRLDVGDLAAHEAFVDEVRAALADRWGRDTFDYLVNNAGTGIYATVADTTVEQFDSLLGVHLRGPFFLTQRLIPLLADGGRVLNLSTGLARFTSPGYAAYAAMKGAVEVFTRYLAQELGPRGITVNTLAPGVIATDFAGGAVRDNAGLQEMLSQHIALGRVGLPDDIGSVAASLLSDRSGWITGQRIEASGGQNL</sequence>
<dbReference type="PRINTS" id="PR00081">
    <property type="entry name" value="GDHRDH"/>
</dbReference>
<dbReference type="PANTHER" id="PTHR43639:SF1">
    <property type="entry name" value="SHORT-CHAIN DEHYDROGENASE_REDUCTASE FAMILY PROTEIN"/>
    <property type="match status" value="1"/>
</dbReference>
<keyword evidence="2" id="KW-0560">Oxidoreductase</keyword>
<keyword evidence="5" id="KW-1185">Reference proteome</keyword>
<organism evidence="4 5">
    <name type="scientific">Cryptosporangium japonicum</name>
    <dbReference type="NCBI Taxonomy" id="80872"/>
    <lineage>
        <taxon>Bacteria</taxon>
        <taxon>Bacillati</taxon>
        <taxon>Actinomycetota</taxon>
        <taxon>Actinomycetes</taxon>
        <taxon>Cryptosporangiales</taxon>
        <taxon>Cryptosporangiaceae</taxon>
        <taxon>Cryptosporangium</taxon>
    </lineage>
</organism>
<dbReference type="InterPro" id="IPR002347">
    <property type="entry name" value="SDR_fam"/>
</dbReference>
<accession>A0ABN0UQ44</accession>
<proteinExistence type="inferred from homology"/>
<evidence type="ECO:0000256" key="2">
    <source>
        <dbReference type="ARBA" id="ARBA00023002"/>
    </source>
</evidence>
<name>A0ABN0UQ44_9ACTN</name>
<evidence type="ECO:0000313" key="5">
    <source>
        <dbReference type="Proteomes" id="UP001500967"/>
    </source>
</evidence>
<dbReference type="PRINTS" id="PR00080">
    <property type="entry name" value="SDRFAMILY"/>
</dbReference>
<comment type="caution">
    <text evidence="4">The sequence shown here is derived from an EMBL/GenBank/DDBJ whole genome shotgun (WGS) entry which is preliminary data.</text>
</comment>
<dbReference type="Gene3D" id="3.40.50.720">
    <property type="entry name" value="NAD(P)-binding Rossmann-like Domain"/>
    <property type="match status" value="1"/>
</dbReference>
<dbReference type="SMART" id="SM00822">
    <property type="entry name" value="PKS_KR"/>
    <property type="match status" value="1"/>
</dbReference>
<dbReference type="InterPro" id="IPR036291">
    <property type="entry name" value="NAD(P)-bd_dom_sf"/>
</dbReference>
<dbReference type="PANTHER" id="PTHR43639">
    <property type="entry name" value="OXIDOREDUCTASE, SHORT-CHAIN DEHYDROGENASE/REDUCTASE FAMILY (AFU_ORTHOLOGUE AFUA_5G02870)"/>
    <property type="match status" value="1"/>
</dbReference>
<evidence type="ECO:0000256" key="1">
    <source>
        <dbReference type="ARBA" id="ARBA00006484"/>
    </source>
</evidence>
<evidence type="ECO:0000313" key="4">
    <source>
        <dbReference type="EMBL" id="GAA0257605.1"/>
    </source>
</evidence>